<feature type="domain" description="N-acetyltransferase" evidence="1">
    <location>
        <begin position="158"/>
        <end position="284"/>
    </location>
</feature>
<dbReference type="EMBL" id="JAEKJZ010000001">
    <property type="protein sequence ID" value="MBN9670101.1"/>
    <property type="molecule type" value="Genomic_DNA"/>
</dbReference>
<dbReference type="Pfam" id="PF00583">
    <property type="entry name" value="Acetyltransf_1"/>
    <property type="match status" value="1"/>
</dbReference>
<accession>A0A939EC97</accession>
<dbReference type="CDD" id="cd04301">
    <property type="entry name" value="NAT_SF"/>
    <property type="match status" value="2"/>
</dbReference>
<dbReference type="SUPFAM" id="SSF55729">
    <property type="entry name" value="Acyl-CoA N-acyltransferases (Nat)"/>
    <property type="match status" value="2"/>
</dbReference>
<dbReference type="RefSeq" id="WP_207139617.1">
    <property type="nucleotide sequence ID" value="NZ_JAEKJZ010000001.1"/>
</dbReference>
<dbReference type="Pfam" id="PF13508">
    <property type="entry name" value="Acetyltransf_7"/>
    <property type="match status" value="1"/>
</dbReference>
<dbReference type="PROSITE" id="PS51186">
    <property type="entry name" value="GNAT"/>
    <property type="match status" value="2"/>
</dbReference>
<name>A0A939EC97_9HYPH</name>
<dbReference type="InterPro" id="IPR000182">
    <property type="entry name" value="GNAT_dom"/>
</dbReference>
<dbReference type="InterPro" id="IPR016181">
    <property type="entry name" value="Acyl_CoA_acyltransferase"/>
</dbReference>
<dbReference type="GO" id="GO:0016747">
    <property type="term" value="F:acyltransferase activity, transferring groups other than amino-acyl groups"/>
    <property type="evidence" value="ECO:0007669"/>
    <property type="project" value="InterPro"/>
</dbReference>
<feature type="domain" description="N-acetyltransferase" evidence="1">
    <location>
        <begin position="6"/>
        <end position="161"/>
    </location>
</feature>
<comment type="caution">
    <text evidence="2">The sequence shown here is derived from an EMBL/GenBank/DDBJ whole genome shotgun (WGS) entry which is preliminary data.</text>
</comment>
<dbReference type="AlphaFoldDB" id="A0A939EC97"/>
<gene>
    <name evidence="2" type="ORF">JF539_07100</name>
</gene>
<protein>
    <submittedName>
        <fullName evidence="2">GNAT family N-acetyltransferase</fullName>
    </submittedName>
</protein>
<organism evidence="2 3">
    <name type="scientific">Roseibium aggregatum</name>
    <dbReference type="NCBI Taxonomy" id="187304"/>
    <lineage>
        <taxon>Bacteria</taxon>
        <taxon>Pseudomonadati</taxon>
        <taxon>Pseudomonadota</taxon>
        <taxon>Alphaproteobacteria</taxon>
        <taxon>Hyphomicrobiales</taxon>
        <taxon>Stappiaceae</taxon>
        <taxon>Roseibium</taxon>
    </lineage>
</organism>
<evidence type="ECO:0000313" key="2">
    <source>
        <dbReference type="EMBL" id="MBN9670101.1"/>
    </source>
</evidence>
<evidence type="ECO:0000259" key="1">
    <source>
        <dbReference type="PROSITE" id="PS51186"/>
    </source>
</evidence>
<reference evidence="2" key="1">
    <citation type="submission" date="2020-12" db="EMBL/GenBank/DDBJ databases">
        <title>Oil enriched cultivation method for isolating marine PHA-producing bacteria.</title>
        <authorList>
            <person name="Zheng W."/>
            <person name="Yu S."/>
            <person name="Huang Y."/>
        </authorList>
    </citation>
    <scope>NUCLEOTIDE SEQUENCE</scope>
    <source>
        <strain evidence="2">SY-2-12</strain>
    </source>
</reference>
<dbReference type="PANTHER" id="PTHR43617">
    <property type="entry name" value="L-AMINO ACID N-ACETYLTRANSFERASE"/>
    <property type="match status" value="1"/>
</dbReference>
<sequence>MTDEIVDCRALTDDRLCAAMNAAFSDYVVPVTMTAETFTTFRLQRGFSAEHSFAVLADGDIAAFWFSSAPLPAYGNRAYTLSVGTDPAHRRKGLSRRLFQAVVNKQKQAAGQGLQLEVITTNRHAISAYETFGFRTCRDLRICEVPANAGSSACLEGLTFETARVEDLPVDETPFFDTDPTPQNARTALEGLTERVVIVVARTDEEMLGWIAVYEDFSVAQLAVKKGRRRQGIGSALLREVSRRMQAVTFRLVNVDRNATALNAFLDRAGAQDILRQYDMRLVF</sequence>
<dbReference type="Proteomes" id="UP000664096">
    <property type="component" value="Unassembled WGS sequence"/>
</dbReference>
<evidence type="ECO:0000313" key="3">
    <source>
        <dbReference type="Proteomes" id="UP000664096"/>
    </source>
</evidence>
<dbReference type="InterPro" id="IPR050276">
    <property type="entry name" value="MshD_Acetyltransferase"/>
</dbReference>
<dbReference type="Gene3D" id="3.40.630.30">
    <property type="match status" value="2"/>
</dbReference>
<proteinExistence type="predicted"/>